<organism evidence="10 11">
    <name type="scientific">Hexamita inflata</name>
    <dbReference type="NCBI Taxonomy" id="28002"/>
    <lineage>
        <taxon>Eukaryota</taxon>
        <taxon>Metamonada</taxon>
        <taxon>Diplomonadida</taxon>
        <taxon>Hexamitidae</taxon>
        <taxon>Hexamitinae</taxon>
        <taxon>Hexamita</taxon>
    </lineage>
</organism>
<evidence type="ECO:0000256" key="8">
    <source>
        <dbReference type="ARBA" id="ARBA00048679"/>
    </source>
</evidence>
<dbReference type="PROSITE" id="PS00108">
    <property type="entry name" value="PROTEIN_KINASE_ST"/>
    <property type="match status" value="1"/>
</dbReference>
<keyword evidence="3" id="KW-0808">Transferase</keyword>
<evidence type="ECO:0000256" key="2">
    <source>
        <dbReference type="ARBA" id="ARBA00022527"/>
    </source>
</evidence>
<dbReference type="Gene3D" id="1.10.510.10">
    <property type="entry name" value="Transferase(Phosphotransferase) domain 1"/>
    <property type="match status" value="1"/>
</dbReference>
<evidence type="ECO:0000256" key="3">
    <source>
        <dbReference type="ARBA" id="ARBA00022679"/>
    </source>
</evidence>
<dbReference type="GO" id="GO:0016301">
    <property type="term" value="F:kinase activity"/>
    <property type="evidence" value="ECO:0007669"/>
    <property type="project" value="UniProtKB-KW"/>
</dbReference>
<feature type="domain" description="Protein kinase" evidence="9">
    <location>
        <begin position="18"/>
        <end position="283"/>
    </location>
</feature>
<keyword evidence="11" id="KW-1185">Reference proteome</keyword>
<protein>
    <recommendedName>
        <fullName evidence="1">non-specific serine/threonine protein kinase</fullName>
        <ecNumber evidence="1">2.7.11.1</ecNumber>
    </recommendedName>
</protein>
<evidence type="ECO:0000256" key="5">
    <source>
        <dbReference type="ARBA" id="ARBA00022777"/>
    </source>
</evidence>
<evidence type="ECO:0000256" key="7">
    <source>
        <dbReference type="ARBA" id="ARBA00047899"/>
    </source>
</evidence>
<accession>A0ABP1I0D8</accession>
<dbReference type="EC" id="2.7.11.1" evidence="1"/>
<dbReference type="EMBL" id="CAXDID020000050">
    <property type="protein sequence ID" value="CAL6005246.1"/>
    <property type="molecule type" value="Genomic_DNA"/>
</dbReference>
<sequence>MQVSISQNESGQIYINQYQIIKLIQSGNHTISFQAMLDKQKVCVQYLKRIFDNREYFHKILKEINSIPKLQDQMVINSLIFNVRQSNIIISQLEKFQPGHKIVVTEWLDGCNLQQYAYGKSNNQILDIMKKVINSVQQMHKLNVYHLDLKPENIIVDFNGKTHIIDLGSCQQGQYIVSTNPNQLNDINQTQIQYPFSTEFFSPIKSSCNQYLADKYDIYQLGCSMYLLLTKYLINKPLIRFSEESIQLYHQFGENIYDLLCGMLKECQELRYSIDQIQNHPVFTKSNLTAFRIDHVSVIRNRIHKFHNYKRSYSTVKWNQQSKKPKSKDDQSIIFQCVKHPFDLSLIQKVRYQNQLLQISQYQQIDNLHSFTLNNIYLNLNSDSKLLDQIKIQYIYDQDSDSDFVPQRYQESNGDMIIQSKKPKIACIDQQMCDQINDSYKLLFPSAISCDSFVQSFSDYTLVDDFA</sequence>
<evidence type="ECO:0000256" key="4">
    <source>
        <dbReference type="ARBA" id="ARBA00022741"/>
    </source>
</evidence>
<dbReference type="InterPro" id="IPR008271">
    <property type="entry name" value="Ser/Thr_kinase_AS"/>
</dbReference>
<dbReference type="PANTHER" id="PTHR43895:SF32">
    <property type="entry name" value="SERINE_THREONINE-PROTEIN KINASE CHK1"/>
    <property type="match status" value="1"/>
</dbReference>
<keyword evidence="5 10" id="KW-0418">Kinase</keyword>
<evidence type="ECO:0000256" key="6">
    <source>
        <dbReference type="ARBA" id="ARBA00022840"/>
    </source>
</evidence>
<dbReference type="Pfam" id="PF00069">
    <property type="entry name" value="Pkinase"/>
    <property type="match status" value="1"/>
</dbReference>
<dbReference type="InterPro" id="IPR011009">
    <property type="entry name" value="Kinase-like_dom_sf"/>
</dbReference>
<dbReference type="SUPFAM" id="SSF56112">
    <property type="entry name" value="Protein kinase-like (PK-like)"/>
    <property type="match status" value="1"/>
</dbReference>
<evidence type="ECO:0000313" key="11">
    <source>
        <dbReference type="Proteomes" id="UP001642409"/>
    </source>
</evidence>
<proteinExistence type="predicted"/>
<evidence type="ECO:0000313" key="10">
    <source>
        <dbReference type="EMBL" id="CAL6005246.1"/>
    </source>
</evidence>
<evidence type="ECO:0000256" key="1">
    <source>
        <dbReference type="ARBA" id="ARBA00012513"/>
    </source>
</evidence>
<keyword evidence="2" id="KW-0723">Serine/threonine-protein kinase</keyword>
<dbReference type="Proteomes" id="UP001642409">
    <property type="component" value="Unassembled WGS sequence"/>
</dbReference>
<dbReference type="SMART" id="SM00220">
    <property type="entry name" value="S_TKc"/>
    <property type="match status" value="1"/>
</dbReference>
<keyword evidence="4" id="KW-0547">Nucleotide-binding</keyword>
<comment type="caution">
    <text evidence="10">The sequence shown here is derived from an EMBL/GenBank/DDBJ whole genome shotgun (WGS) entry which is preliminary data.</text>
</comment>
<dbReference type="InterPro" id="IPR000719">
    <property type="entry name" value="Prot_kinase_dom"/>
</dbReference>
<name>A0ABP1I0D8_9EUKA</name>
<comment type="catalytic activity">
    <reaction evidence="7">
        <text>L-threonyl-[protein] + ATP = O-phospho-L-threonyl-[protein] + ADP + H(+)</text>
        <dbReference type="Rhea" id="RHEA:46608"/>
        <dbReference type="Rhea" id="RHEA-COMP:11060"/>
        <dbReference type="Rhea" id="RHEA-COMP:11605"/>
        <dbReference type="ChEBI" id="CHEBI:15378"/>
        <dbReference type="ChEBI" id="CHEBI:30013"/>
        <dbReference type="ChEBI" id="CHEBI:30616"/>
        <dbReference type="ChEBI" id="CHEBI:61977"/>
        <dbReference type="ChEBI" id="CHEBI:456216"/>
        <dbReference type="EC" id="2.7.11.1"/>
    </reaction>
</comment>
<keyword evidence="6" id="KW-0067">ATP-binding</keyword>
<comment type="catalytic activity">
    <reaction evidence="8">
        <text>L-seryl-[protein] + ATP = O-phospho-L-seryl-[protein] + ADP + H(+)</text>
        <dbReference type="Rhea" id="RHEA:17989"/>
        <dbReference type="Rhea" id="RHEA-COMP:9863"/>
        <dbReference type="Rhea" id="RHEA-COMP:11604"/>
        <dbReference type="ChEBI" id="CHEBI:15378"/>
        <dbReference type="ChEBI" id="CHEBI:29999"/>
        <dbReference type="ChEBI" id="CHEBI:30616"/>
        <dbReference type="ChEBI" id="CHEBI:83421"/>
        <dbReference type="ChEBI" id="CHEBI:456216"/>
        <dbReference type="EC" id="2.7.11.1"/>
    </reaction>
</comment>
<evidence type="ECO:0000259" key="9">
    <source>
        <dbReference type="PROSITE" id="PS50011"/>
    </source>
</evidence>
<gene>
    <name evidence="10" type="ORF">HINF_LOCUS19278</name>
</gene>
<reference evidence="10 11" key="1">
    <citation type="submission" date="2024-07" db="EMBL/GenBank/DDBJ databases">
        <authorList>
            <person name="Akdeniz Z."/>
        </authorList>
    </citation>
    <scope>NUCLEOTIDE SEQUENCE [LARGE SCALE GENOMIC DNA]</scope>
</reference>
<dbReference type="PROSITE" id="PS50011">
    <property type="entry name" value="PROTEIN_KINASE_DOM"/>
    <property type="match status" value="1"/>
</dbReference>
<dbReference type="PANTHER" id="PTHR43895">
    <property type="entry name" value="CALCIUM/CALMODULIN-DEPENDENT PROTEIN KINASE KINASE-RELATED"/>
    <property type="match status" value="1"/>
</dbReference>